<feature type="domain" description="Hexokinase C-terminal" evidence="6">
    <location>
        <begin position="1"/>
        <end position="50"/>
    </location>
</feature>
<comment type="caution">
    <text evidence="7">The sequence shown here is derived from an EMBL/GenBank/DDBJ whole genome shotgun (WGS) entry which is preliminary data.</text>
</comment>
<protein>
    <recommendedName>
        <fullName evidence="4">Phosphotransferase</fullName>
        <ecNumber evidence="4">2.7.1.-</ecNumber>
    </recommendedName>
</protein>
<dbReference type="PANTHER" id="PTHR19443:SF85">
    <property type="entry name" value="HEXOKINASE-1"/>
    <property type="match status" value="1"/>
</dbReference>
<dbReference type="SUPFAM" id="SSF53067">
    <property type="entry name" value="Actin-like ATPase domain"/>
    <property type="match status" value="1"/>
</dbReference>
<dbReference type="GO" id="GO:0004340">
    <property type="term" value="F:glucokinase activity"/>
    <property type="evidence" value="ECO:0007669"/>
    <property type="project" value="TreeGrafter"/>
</dbReference>
<name>A0AAW2UGX2_9LAMI</name>
<comment type="pathway">
    <text evidence="1">Carbohydrate degradation.</text>
</comment>
<evidence type="ECO:0000256" key="5">
    <source>
        <dbReference type="SAM" id="MobiDB-lite"/>
    </source>
</evidence>
<dbReference type="GO" id="GO:0005739">
    <property type="term" value="C:mitochondrion"/>
    <property type="evidence" value="ECO:0007669"/>
    <property type="project" value="TreeGrafter"/>
</dbReference>
<dbReference type="GO" id="GO:0005524">
    <property type="term" value="F:ATP binding"/>
    <property type="evidence" value="ECO:0007669"/>
    <property type="project" value="UniProtKB-UniRule"/>
</dbReference>
<evidence type="ECO:0000313" key="7">
    <source>
        <dbReference type="EMBL" id="KAL0415171.1"/>
    </source>
</evidence>
<dbReference type="Pfam" id="PF03727">
    <property type="entry name" value="Hexokinase_2"/>
    <property type="match status" value="1"/>
</dbReference>
<dbReference type="GO" id="GO:0001678">
    <property type="term" value="P:intracellular glucose homeostasis"/>
    <property type="evidence" value="ECO:0007669"/>
    <property type="project" value="InterPro"/>
</dbReference>
<gene>
    <name evidence="7" type="ORF">Slati_3349000</name>
</gene>
<keyword evidence="4" id="KW-0547">Nucleotide-binding</keyword>
<dbReference type="PANTHER" id="PTHR19443">
    <property type="entry name" value="HEXOKINASE"/>
    <property type="match status" value="1"/>
</dbReference>
<keyword evidence="4" id="KW-0067">ATP-binding</keyword>
<dbReference type="InterPro" id="IPR043129">
    <property type="entry name" value="ATPase_NBD"/>
</dbReference>
<comment type="similarity">
    <text evidence="4">Belongs to the hexokinase family.</text>
</comment>
<keyword evidence="3 4" id="KW-0324">Glycolysis</keyword>
<accession>A0AAW2UGX2</accession>
<dbReference type="EMBL" id="JACGWN010000012">
    <property type="protein sequence ID" value="KAL0415171.1"/>
    <property type="molecule type" value="Genomic_DNA"/>
</dbReference>
<dbReference type="Gene3D" id="3.40.367.20">
    <property type="match status" value="1"/>
</dbReference>
<organism evidence="7">
    <name type="scientific">Sesamum latifolium</name>
    <dbReference type="NCBI Taxonomy" id="2727402"/>
    <lineage>
        <taxon>Eukaryota</taxon>
        <taxon>Viridiplantae</taxon>
        <taxon>Streptophyta</taxon>
        <taxon>Embryophyta</taxon>
        <taxon>Tracheophyta</taxon>
        <taxon>Spermatophyta</taxon>
        <taxon>Magnoliopsida</taxon>
        <taxon>eudicotyledons</taxon>
        <taxon>Gunneridae</taxon>
        <taxon>Pentapetalae</taxon>
        <taxon>asterids</taxon>
        <taxon>lamiids</taxon>
        <taxon>Lamiales</taxon>
        <taxon>Pedaliaceae</taxon>
        <taxon>Sesamum</taxon>
    </lineage>
</organism>
<dbReference type="GO" id="GO:0006096">
    <property type="term" value="P:glycolytic process"/>
    <property type="evidence" value="ECO:0007669"/>
    <property type="project" value="UniProtKB-KW"/>
</dbReference>
<comment type="pathway">
    <text evidence="2">Carbohydrate metabolism; hexose metabolism.</text>
</comment>
<dbReference type="EC" id="2.7.1.-" evidence="4"/>
<evidence type="ECO:0000256" key="2">
    <source>
        <dbReference type="ARBA" id="ARBA00005028"/>
    </source>
</evidence>
<reference evidence="7" key="1">
    <citation type="submission" date="2020-06" db="EMBL/GenBank/DDBJ databases">
        <authorList>
            <person name="Li T."/>
            <person name="Hu X."/>
            <person name="Zhang T."/>
            <person name="Song X."/>
            <person name="Zhang H."/>
            <person name="Dai N."/>
            <person name="Sheng W."/>
            <person name="Hou X."/>
            <person name="Wei L."/>
        </authorList>
    </citation>
    <scope>NUCLEOTIDE SEQUENCE</scope>
    <source>
        <strain evidence="7">KEN1</strain>
        <tissue evidence="7">Leaf</tissue>
    </source>
</reference>
<dbReference type="AlphaFoldDB" id="A0AAW2UGX2"/>
<evidence type="ECO:0000256" key="3">
    <source>
        <dbReference type="ARBA" id="ARBA00023152"/>
    </source>
</evidence>
<keyword evidence="4" id="KW-0418">Kinase</keyword>
<evidence type="ECO:0000256" key="1">
    <source>
        <dbReference type="ARBA" id="ARBA00004921"/>
    </source>
</evidence>
<dbReference type="GO" id="GO:0005536">
    <property type="term" value="F:D-glucose binding"/>
    <property type="evidence" value="ECO:0007669"/>
    <property type="project" value="InterPro"/>
</dbReference>
<keyword evidence="4" id="KW-0808">Transferase</keyword>
<evidence type="ECO:0000259" key="6">
    <source>
        <dbReference type="Pfam" id="PF03727"/>
    </source>
</evidence>
<proteinExistence type="inferred from homology"/>
<feature type="region of interest" description="Disordered" evidence="5">
    <location>
        <begin position="54"/>
        <end position="88"/>
    </location>
</feature>
<reference evidence="7" key="2">
    <citation type="journal article" date="2024" name="Plant">
        <title>Genomic evolution and insights into agronomic trait innovations of Sesamum species.</title>
        <authorList>
            <person name="Miao H."/>
            <person name="Wang L."/>
            <person name="Qu L."/>
            <person name="Liu H."/>
            <person name="Sun Y."/>
            <person name="Le M."/>
            <person name="Wang Q."/>
            <person name="Wei S."/>
            <person name="Zheng Y."/>
            <person name="Lin W."/>
            <person name="Duan Y."/>
            <person name="Cao H."/>
            <person name="Xiong S."/>
            <person name="Wang X."/>
            <person name="Wei L."/>
            <person name="Li C."/>
            <person name="Ma Q."/>
            <person name="Ju M."/>
            <person name="Zhao R."/>
            <person name="Li G."/>
            <person name="Mu C."/>
            <person name="Tian Q."/>
            <person name="Mei H."/>
            <person name="Zhang T."/>
            <person name="Gao T."/>
            <person name="Zhang H."/>
        </authorList>
    </citation>
    <scope>NUCLEOTIDE SEQUENCE</scope>
    <source>
        <strain evidence="7">KEN1</strain>
    </source>
</reference>
<dbReference type="GO" id="GO:0008865">
    <property type="term" value="F:fructokinase activity"/>
    <property type="evidence" value="ECO:0007669"/>
    <property type="project" value="TreeGrafter"/>
</dbReference>
<dbReference type="GO" id="GO:0005829">
    <property type="term" value="C:cytosol"/>
    <property type="evidence" value="ECO:0007669"/>
    <property type="project" value="TreeGrafter"/>
</dbReference>
<dbReference type="InterPro" id="IPR022673">
    <property type="entry name" value="Hexokinase_C"/>
</dbReference>
<dbReference type="InterPro" id="IPR001312">
    <property type="entry name" value="Hexokinase"/>
</dbReference>
<dbReference type="GO" id="GO:0006006">
    <property type="term" value="P:glucose metabolic process"/>
    <property type="evidence" value="ECO:0007669"/>
    <property type="project" value="TreeGrafter"/>
</dbReference>
<sequence>MDGGLYEHYTKYRECLEKTLNELLGTETAATIVVEHANDGSGIGAALLAASNSHYRGDEASSGGKSSPIGLDKPSPIDKPSTMPVTFT</sequence>
<evidence type="ECO:0000256" key="4">
    <source>
        <dbReference type="RuleBase" id="RU362007"/>
    </source>
</evidence>